<feature type="domain" description="NodB homology" evidence="4">
    <location>
        <begin position="106"/>
        <end position="295"/>
    </location>
</feature>
<dbReference type="GO" id="GO:0005576">
    <property type="term" value="C:extracellular region"/>
    <property type="evidence" value="ECO:0007669"/>
    <property type="project" value="UniProtKB-SubCell"/>
</dbReference>
<evidence type="ECO:0000313" key="6">
    <source>
        <dbReference type="Proteomes" id="UP000591071"/>
    </source>
</evidence>
<sequence>MNCLESGQGSFNVKKFFSWFLGILFTVIVLVAGIFAYWYFGSTNYHLTGVPVLNYHQVNNRYETCLTMKPENFEAQMKYLHDNDYHSITQEQFDAYMRGEGSLPDRPVLITFDDGYVDNYEFAYPIMKKYGFRGTIFLIMNLMEKPGYLTWNMVKEMSDDGMEFGSHTISHKPLTSFDRDGVRKELQESKAMIEARTGKVCNFIAFPEGKFNAMVMEETKNAGYDYGFTVETGRDFPWDDHYDLDRVPFFEGPVSFKHFRFRLTFSAFSALLWKTHAYFANMEMTKPLAEHIPQP</sequence>
<dbReference type="InterPro" id="IPR051398">
    <property type="entry name" value="Polysacch_Deacetylase"/>
</dbReference>
<dbReference type="AlphaFoldDB" id="A0A848BY35"/>
<dbReference type="Proteomes" id="UP000591071">
    <property type="component" value="Unassembled WGS sequence"/>
</dbReference>
<keyword evidence="3" id="KW-0812">Transmembrane</keyword>
<comment type="caution">
    <text evidence="5">The sequence shown here is derived from an EMBL/GenBank/DDBJ whole genome shotgun (WGS) entry which is preliminary data.</text>
</comment>
<dbReference type="InterPro" id="IPR002509">
    <property type="entry name" value="NODB_dom"/>
</dbReference>
<evidence type="ECO:0000259" key="4">
    <source>
        <dbReference type="PROSITE" id="PS51677"/>
    </source>
</evidence>
<dbReference type="OrthoDB" id="9778320at2"/>
<evidence type="ECO:0000256" key="1">
    <source>
        <dbReference type="ARBA" id="ARBA00004613"/>
    </source>
</evidence>
<evidence type="ECO:0000256" key="3">
    <source>
        <dbReference type="SAM" id="Phobius"/>
    </source>
</evidence>
<dbReference type="Pfam" id="PF01522">
    <property type="entry name" value="Polysacc_deac_1"/>
    <property type="match status" value="1"/>
</dbReference>
<organism evidence="5 6">
    <name type="scientific">Megasphaera hexanoica</name>
    <dbReference type="NCBI Taxonomy" id="1675036"/>
    <lineage>
        <taxon>Bacteria</taxon>
        <taxon>Bacillati</taxon>
        <taxon>Bacillota</taxon>
        <taxon>Negativicutes</taxon>
        <taxon>Veillonellales</taxon>
        <taxon>Veillonellaceae</taxon>
        <taxon>Megasphaera</taxon>
    </lineage>
</organism>
<dbReference type="CDD" id="cd10918">
    <property type="entry name" value="CE4_NodB_like_5s_6s"/>
    <property type="match status" value="1"/>
</dbReference>
<name>A0A848BY35_9FIRM</name>
<gene>
    <name evidence="5" type="ORF">HF872_04925</name>
</gene>
<dbReference type="EMBL" id="JABAFG010000006">
    <property type="protein sequence ID" value="NME27967.1"/>
    <property type="molecule type" value="Genomic_DNA"/>
</dbReference>
<evidence type="ECO:0000313" key="5">
    <source>
        <dbReference type="EMBL" id="NME27967.1"/>
    </source>
</evidence>
<evidence type="ECO:0000256" key="2">
    <source>
        <dbReference type="ARBA" id="ARBA00022729"/>
    </source>
</evidence>
<dbReference type="PANTHER" id="PTHR34216:SF3">
    <property type="entry name" value="POLY-BETA-1,6-N-ACETYL-D-GLUCOSAMINE N-DEACETYLASE"/>
    <property type="match status" value="1"/>
</dbReference>
<keyword evidence="3" id="KW-0472">Membrane</keyword>
<protein>
    <submittedName>
        <fullName evidence="5">Polysaccharide deacetylase family protein</fullName>
    </submittedName>
</protein>
<dbReference type="PROSITE" id="PS51677">
    <property type="entry name" value="NODB"/>
    <property type="match status" value="1"/>
</dbReference>
<reference evidence="5 6" key="1">
    <citation type="submission" date="2020-04" db="EMBL/GenBank/DDBJ databases">
        <authorList>
            <person name="Hitch T.C.A."/>
            <person name="Wylensek D."/>
            <person name="Clavel T."/>
        </authorList>
    </citation>
    <scope>NUCLEOTIDE SEQUENCE [LARGE SCALE GENOMIC DNA]</scope>
    <source>
        <strain evidence="5 6">Oil-RF-744-FAT-WT-6-1</strain>
    </source>
</reference>
<dbReference type="GO" id="GO:0016810">
    <property type="term" value="F:hydrolase activity, acting on carbon-nitrogen (but not peptide) bonds"/>
    <property type="evidence" value="ECO:0007669"/>
    <property type="project" value="InterPro"/>
</dbReference>
<dbReference type="Gene3D" id="3.20.20.370">
    <property type="entry name" value="Glycoside hydrolase/deacetylase"/>
    <property type="match status" value="1"/>
</dbReference>
<keyword evidence="3" id="KW-1133">Transmembrane helix</keyword>
<proteinExistence type="predicted"/>
<feature type="transmembrane region" description="Helical" evidence="3">
    <location>
        <begin position="16"/>
        <end position="40"/>
    </location>
</feature>
<dbReference type="KEGG" id="mhw:ACT01_09190"/>
<comment type="subcellular location">
    <subcellularLocation>
        <location evidence="1">Secreted</location>
    </subcellularLocation>
</comment>
<accession>A0A848BY35</accession>
<dbReference type="PANTHER" id="PTHR34216">
    <property type="match status" value="1"/>
</dbReference>
<keyword evidence="2" id="KW-0732">Signal</keyword>
<dbReference type="SUPFAM" id="SSF88713">
    <property type="entry name" value="Glycoside hydrolase/deacetylase"/>
    <property type="match status" value="1"/>
</dbReference>
<dbReference type="GO" id="GO:0005975">
    <property type="term" value="P:carbohydrate metabolic process"/>
    <property type="evidence" value="ECO:0007669"/>
    <property type="project" value="InterPro"/>
</dbReference>
<dbReference type="InterPro" id="IPR011330">
    <property type="entry name" value="Glyco_hydro/deAcase_b/a-brl"/>
</dbReference>